<gene>
    <name evidence="5" type="ORF">SAMN04488565_0043</name>
</gene>
<evidence type="ECO:0000256" key="3">
    <source>
        <dbReference type="SAM" id="SignalP"/>
    </source>
</evidence>
<keyword evidence="1 3" id="KW-0732">Signal</keyword>
<evidence type="ECO:0000259" key="4">
    <source>
        <dbReference type="Pfam" id="PF11611"/>
    </source>
</evidence>
<feature type="compositionally biased region" description="Acidic residues" evidence="2">
    <location>
        <begin position="40"/>
        <end position="54"/>
    </location>
</feature>
<feature type="chain" id="PRO_5039442093" description="DUF4352 domain-containing protein" evidence="3">
    <location>
        <begin position="20"/>
        <end position="188"/>
    </location>
</feature>
<dbReference type="Proteomes" id="UP000182690">
    <property type="component" value="Unassembled WGS sequence"/>
</dbReference>
<evidence type="ECO:0000313" key="6">
    <source>
        <dbReference type="Proteomes" id="UP000182690"/>
    </source>
</evidence>
<dbReference type="RefSeq" id="WP_010156218.1">
    <property type="nucleotide sequence ID" value="NZ_FNKB01000001.1"/>
</dbReference>
<reference evidence="5 6" key="1">
    <citation type="submission" date="2016-10" db="EMBL/GenBank/DDBJ databases">
        <authorList>
            <person name="de Groot N.N."/>
        </authorList>
    </citation>
    <scope>NUCLEOTIDE SEQUENCE [LARGE SCALE GENOMIC DNA]</scope>
    <source>
        <strain evidence="5 6">DSM 22788</strain>
    </source>
</reference>
<name>A0A1H0XQY9_9MICO</name>
<evidence type="ECO:0000256" key="1">
    <source>
        <dbReference type="ARBA" id="ARBA00022729"/>
    </source>
</evidence>
<evidence type="ECO:0000256" key="2">
    <source>
        <dbReference type="SAM" id="MobiDB-lite"/>
    </source>
</evidence>
<proteinExistence type="predicted"/>
<dbReference type="InterPro" id="IPR029050">
    <property type="entry name" value="Immunoprotect_excell_Ig-like"/>
</dbReference>
<feature type="compositionally biased region" description="Acidic residues" evidence="2">
    <location>
        <begin position="21"/>
        <end position="30"/>
    </location>
</feature>
<dbReference type="Gene3D" id="2.60.40.1240">
    <property type="match status" value="1"/>
</dbReference>
<feature type="region of interest" description="Disordered" evidence="2">
    <location>
        <begin position="17"/>
        <end position="54"/>
    </location>
</feature>
<evidence type="ECO:0000313" key="5">
    <source>
        <dbReference type="EMBL" id="SDQ05086.1"/>
    </source>
</evidence>
<dbReference type="STRING" id="1079994.SAMN04488565_0043"/>
<sequence length="188" mass="19473">MKRTLAAAAIALLALTGCSSDPEEAPETSETEVTTPAETTETEEPEAEPAEPEVEAAKIGTPVVAGDWEVTINSWTADADAAVLEASGGVDVPDEGKQFAVMNVTMKYNGEGTGDNANVQILYVPDSDGVAAGLWEAFGTTPGENKLTYETLTPGGEVTGDALYLIDADTTGTFEVYAGNEEPVVVTP</sequence>
<protein>
    <recommendedName>
        <fullName evidence="4">DUF4352 domain-containing protein</fullName>
    </recommendedName>
</protein>
<feature type="signal peptide" evidence="3">
    <location>
        <begin position="1"/>
        <end position="19"/>
    </location>
</feature>
<organism evidence="5 6">
    <name type="scientific">Leucobacter chromiiresistens</name>
    <dbReference type="NCBI Taxonomy" id="1079994"/>
    <lineage>
        <taxon>Bacteria</taxon>
        <taxon>Bacillati</taxon>
        <taxon>Actinomycetota</taxon>
        <taxon>Actinomycetes</taxon>
        <taxon>Micrococcales</taxon>
        <taxon>Microbacteriaceae</taxon>
        <taxon>Leucobacter</taxon>
    </lineage>
</organism>
<dbReference type="EMBL" id="FNKB01000001">
    <property type="protein sequence ID" value="SDQ05086.1"/>
    <property type="molecule type" value="Genomic_DNA"/>
</dbReference>
<dbReference type="AlphaFoldDB" id="A0A1H0XQY9"/>
<feature type="domain" description="DUF4352" evidence="4">
    <location>
        <begin position="58"/>
        <end position="172"/>
    </location>
</feature>
<dbReference type="PROSITE" id="PS51257">
    <property type="entry name" value="PROKAR_LIPOPROTEIN"/>
    <property type="match status" value="1"/>
</dbReference>
<accession>A0A1H0XQY9</accession>
<dbReference type="OrthoDB" id="9935414at2"/>
<dbReference type="Pfam" id="PF11611">
    <property type="entry name" value="DUF4352"/>
    <property type="match status" value="1"/>
</dbReference>
<dbReference type="InterPro" id="IPR029051">
    <property type="entry name" value="DUF4352"/>
</dbReference>